<reference evidence="2" key="1">
    <citation type="journal article" date="2023" name="Front. Plant Sci.">
        <title>Chromosomal-level genome assembly of Melastoma candidum provides insights into trichome evolution.</title>
        <authorList>
            <person name="Zhong Y."/>
            <person name="Wu W."/>
            <person name="Sun C."/>
            <person name="Zou P."/>
            <person name="Liu Y."/>
            <person name="Dai S."/>
            <person name="Zhou R."/>
        </authorList>
    </citation>
    <scope>NUCLEOTIDE SEQUENCE [LARGE SCALE GENOMIC DNA]</scope>
</reference>
<evidence type="ECO:0000313" key="2">
    <source>
        <dbReference type="Proteomes" id="UP001057402"/>
    </source>
</evidence>
<comment type="caution">
    <text evidence="1">The sequence shown here is derived from an EMBL/GenBank/DDBJ whole genome shotgun (WGS) entry which is preliminary data.</text>
</comment>
<gene>
    <name evidence="1" type="ORF">MLD38_023213</name>
</gene>
<dbReference type="EMBL" id="CM042885">
    <property type="protein sequence ID" value="KAI4367479.1"/>
    <property type="molecule type" value="Genomic_DNA"/>
</dbReference>
<sequence length="425" mass="46474">MDDGAPSRSRLKRPLHDSGEDDDGGSNKAPAQKRVRFPKGKKVKPGDEGRRSVFPEEEGPGVSVNPKIVATERANRRSLMTTEMFHDDVSGGSNNISAAEVPYEDDENFEDDGIQIEPFNLDKEREEGYFDASGNFVEYVRENEIRDAWLDNIDFAPQFASARSLVKSSPDENQELSSQDIGILKRRIADLLEPEETVLQALRRLKGSTGNRKEKMSAETKHLFDELTEAAMTLMENGEYNVYHEKKEVFQREAEGYERLARARDGGSGDVSHDEKPESSSIFSGLADADLPSASQGLSAGPSNQYASAANASDRGGEEFDMFGEGDEGEGEAANSSKVNGVVSPENGALSQPSTSPATANAETAQLQNDYIYDENSGYYYSSSLGHFYDPSTGLYCSASSGQWYSYNEETGSYEEVPAAPVSES</sequence>
<organism evidence="1 2">
    <name type="scientific">Melastoma candidum</name>
    <dbReference type="NCBI Taxonomy" id="119954"/>
    <lineage>
        <taxon>Eukaryota</taxon>
        <taxon>Viridiplantae</taxon>
        <taxon>Streptophyta</taxon>
        <taxon>Embryophyta</taxon>
        <taxon>Tracheophyta</taxon>
        <taxon>Spermatophyta</taxon>
        <taxon>Magnoliopsida</taxon>
        <taxon>eudicotyledons</taxon>
        <taxon>Gunneridae</taxon>
        <taxon>Pentapetalae</taxon>
        <taxon>rosids</taxon>
        <taxon>malvids</taxon>
        <taxon>Myrtales</taxon>
        <taxon>Melastomataceae</taxon>
        <taxon>Melastomatoideae</taxon>
        <taxon>Melastomateae</taxon>
        <taxon>Melastoma</taxon>
    </lineage>
</organism>
<accession>A0ACB9QMZ9</accession>
<evidence type="ECO:0000313" key="1">
    <source>
        <dbReference type="EMBL" id="KAI4367479.1"/>
    </source>
</evidence>
<protein>
    <submittedName>
        <fullName evidence="1">Uncharacterized protein</fullName>
    </submittedName>
</protein>
<name>A0ACB9QMZ9_9MYRT</name>
<proteinExistence type="predicted"/>
<keyword evidence="2" id="KW-1185">Reference proteome</keyword>
<dbReference type="Proteomes" id="UP001057402">
    <property type="component" value="Chromosome 6"/>
</dbReference>